<gene>
    <name evidence="1" type="ORF">ABVT43_20635</name>
</gene>
<keyword evidence="2" id="KW-1185">Reference proteome</keyword>
<feature type="non-terminal residue" evidence="1">
    <location>
        <position position="1"/>
    </location>
</feature>
<sequence length="102" mass="11147">DTKDRQLHKIIYSLISAPNYQSGKIQNLTATTDGIMFIMDTGLPDNCKDTPYGWMLIKQEHTAIISTVLAAWASDNKSGTAYTSGRSGGTGYCIVNQFNPVN</sequence>
<proteinExistence type="predicted"/>
<name>A0ABV2C035_9GAMM</name>
<organism evidence="1 2">
    <name type="scientific">Aliikangiella maris</name>
    <dbReference type="NCBI Taxonomy" id="3162458"/>
    <lineage>
        <taxon>Bacteria</taxon>
        <taxon>Pseudomonadati</taxon>
        <taxon>Pseudomonadota</taxon>
        <taxon>Gammaproteobacteria</taxon>
        <taxon>Oceanospirillales</taxon>
        <taxon>Pleioneaceae</taxon>
        <taxon>Aliikangiella</taxon>
    </lineage>
</organism>
<evidence type="ECO:0000313" key="1">
    <source>
        <dbReference type="EMBL" id="MET1257550.1"/>
    </source>
</evidence>
<reference evidence="1 2" key="1">
    <citation type="submission" date="2024-06" db="EMBL/GenBank/DDBJ databases">
        <authorList>
            <person name="Li F."/>
        </authorList>
    </citation>
    <scope>NUCLEOTIDE SEQUENCE [LARGE SCALE GENOMIC DNA]</scope>
    <source>
        <strain evidence="1 2">GXAS 311</strain>
    </source>
</reference>
<accession>A0ABV2C035</accession>
<dbReference type="Proteomes" id="UP001548189">
    <property type="component" value="Unassembled WGS sequence"/>
</dbReference>
<evidence type="ECO:0000313" key="2">
    <source>
        <dbReference type="Proteomes" id="UP001548189"/>
    </source>
</evidence>
<comment type="caution">
    <text evidence="1">The sequence shown here is derived from an EMBL/GenBank/DDBJ whole genome shotgun (WGS) entry which is preliminary data.</text>
</comment>
<dbReference type="RefSeq" id="WP_353898133.1">
    <property type="nucleotide sequence ID" value="NZ_JBEVCJ010000100.1"/>
</dbReference>
<dbReference type="EMBL" id="JBEVCJ010000100">
    <property type="protein sequence ID" value="MET1257550.1"/>
    <property type="molecule type" value="Genomic_DNA"/>
</dbReference>
<protein>
    <submittedName>
        <fullName evidence="1">Uncharacterized protein</fullName>
    </submittedName>
</protein>